<reference evidence="3 4" key="1">
    <citation type="journal article" date="2007" name="Genome Res.">
        <title>Genome characteristics of facultatively symbiotic Frankia sp. strains reflect host range and host plant biogeography.</title>
        <authorList>
            <person name="Normand P."/>
            <person name="Lapierre P."/>
            <person name="Tisa L.S."/>
            <person name="Gogarten J.P."/>
            <person name="Alloisio N."/>
            <person name="Bagnarol E."/>
            <person name="Bassi C.A."/>
            <person name="Berry A.M."/>
            <person name="Bickhart D.M."/>
            <person name="Choisne N."/>
            <person name="Couloux A."/>
            <person name="Cournoyer B."/>
            <person name="Cruveiller S."/>
            <person name="Daubin V."/>
            <person name="Demange N."/>
            <person name="Francino M.P."/>
            <person name="Goltsman E."/>
            <person name="Huang Y."/>
            <person name="Kopp O.R."/>
            <person name="Labarre L."/>
            <person name="Lapidus A."/>
            <person name="Lavire C."/>
            <person name="Marechal J."/>
            <person name="Martinez M."/>
            <person name="Mastronunzio J.E."/>
            <person name="Mullin B.C."/>
            <person name="Niemann J."/>
            <person name="Pujic P."/>
            <person name="Rawnsley T."/>
            <person name="Rouy Z."/>
            <person name="Schenowitz C."/>
            <person name="Sellstedt A."/>
            <person name="Tavares F."/>
            <person name="Tomkins J.P."/>
            <person name="Vallenet D."/>
            <person name="Valverde C."/>
            <person name="Wall L.G."/>
            <person name="Wang Y."/>
            <person name="Medigue C."/>
            <person name="Benson D.R."/>
        </authorList>
    </citation>
    <scope>NUCLEOTIDE SEQUENCE [LARGE SCALE GENOMIC DNA]</scope>
    <source>
        <strain evidence="4">DSM 45818 / CECT 9043 / CcI3</strain>
    </source>
</reference>
<keyword evidence="2" id="KW-0472">Membrane</keyword>
<feature type="transmembrane region" description="Helical" evidence="2">
    <location>
        <begin position="50"/>
        <end position="74"/>
    </location>
</feature>
<dbReference type="AlphaFoldDB" id="Q2JCJ2"/>
<dbReference type="HOGENOM" id="CLU_086611_0_0_11"/>
<dbReference type="KEGG" id="fra:Francci3_1624"/>
<feature type="region of interest" description="Disordered" evidence="1">
    <location>
        <begin position="201"/>
        <end position="223"/>
    </location>
</feature>
<dbReference type="RefSeq" id="WP_011436063.1">
    <property type="nucleotide sequence ID" value="NC_007777.1"/>
</dbReference>
<feature type="transmembrane region" description="Helical" evidence="2">
    <location>
        <begin position="138"/>
        <end position="156"/>
    </location>
</feature>
<keyword evidence="2" id="KW-1133">Transmembrane helix</keyword>
<evidence type="ECO:0000256" key="1">
    <source>
        <dbReference type="SAM" id="MobiDB-lite"/>
    </source>
</evidence>
<accession>Q2JCJ2</accession>
<dbReference type="EMBL" id="CP000249">
    <property type="protein sequence ID" value="ABD11000.1"/>
    <property type="molecule type" value="Genomic_DNA"/>
</dbReference>
<dbReference type="STRING" id="106370.Francci3_1624"/>
<sequence>MEVAPVAHRLWPALLTGTLLGLGALGLALAPALAGSAPLLLVALRPTWAILLLVGGTVPFVPALLIAAFFRGLIDVGYFGLARNNIRSVLLRRISTGRVVAALSRRGTQRPLLWFCLLNTNAAVDAALGAGDVPLRRFLRFLVPGSLLSSALYLTAARAVTPWMHGVVTWLDENMTFLILGSLTLAIIQLGARTLLRRRGRLRTASGSPPGPSSGWSPGRHRG</sequence>
<organism evidence="3 4">
    <name type="scientific">Frankia casuarinae (strain DSM 45818 / CECT 9043 / HFP020203 / CcI3)</name>
    <dbReference type="NCBI Taxonomy" id="106370"/>
    <lineage>
        <taxon>Bacteria</taxon>
        <taxon>Bacillati</taxon>
        <taxon>Actinomycetota</taxon>
        <taxon>Actinomycetes</taxon>
        <taxon>Frankiales</taxon>
        <taxon>Frankiaceae</taxon>
        <taxon>Frankia</taxon>
    </lineage>
</organism>
<feature type="compositionally biased region" description="Low complexity" evidence="1">
    <location>
        <begin position="203"/>
        <end position="223"/>
    </location>
</feature>
<keyword evidence="4" id="KW-1185">Reference proteome</keyword>
<evidence type="ECO:0000256" key="2">
    <source>
        <dbReference type="SAM" id="Phobius"/>
    </source>
</evidence>
<evidence type="ECO:0000313" key="3">
    <source>
        <dbReference type="EMBL" id="ABD11000.1"/>
    </source>
</evidence>
<evidence type="ECO:0000313" key="4">
    <source>
        <dbReference type="Proteomes" id="UP000001937"/>
    </source>
</evidence>
<protein>
    <submittedName>
        <fullName evidence="3">Uncharacterized protein</fullName>
    </submittedName>
</protein>
<keyword evidence="2" id="KW-0812">Transmembrane</keyword>
<name>Q2JCJ2_FRACC</name>
<gene>
    <name evidence="3" type="ordered locus">Francci3_1624</name>
</gene>
<feature type="transmembrane region" description="Helical" evidence="2">
    <location>
        <begin position="176"/>
        <end position="196"/>
    </location>
</feature>
<proteinExistence type="predicted"/>
<dbReference type="Proteomes" id="UP000001937">
    <property type="component" value="Chromosome"/>
</dbReference>